<dbReference type="Proteomes" id="UP000324222">
    <property type="component" value="Unassembled WGS sequence"/>
</dbReference>
<evidence type="ECO:0000313" key="1">
    <source>
        <dbReference type="EMBL" id="MPC66127.1"/>
    </source>
</evidence>
<name>A0A5B7HA04_PORTR</name>
<evidence type="ECO:0000313" key="2">
    <source>
        <dbReference type="Proteomes" id="UP000324222"/>
    </source>
</evidence>
<gene>
    <name evidence="1" type="ORF">E2C01_060271</name>
</gene>
<proteinExistence type="predicted"/>
<sequence>MRSTPQTPEAASTVSFAWVVGGRYLMTRLHSPSLFNCLQRAVTLIPVSFFSSAQSCMGRGQVVAEST</sequence>
<keyword evidence="2" id="KW-1185">Reference proteome</keyword>
<reference evidence="1 2" key="1">
    <citation type="submission" date="2019-05" db="EMBL/GenBank/DDBJ databases">
        <title>Another draft genome of Portunus trituberculatus and its Hox gene families provides insights of decapod evolution.</title>
        <authorList>
            <person name="Jeong J.-H."/>
            <person name="Song I."/>
            <person name="Kim S."/>
            <person name="Choi T."/>
            <person name="Kim D."/>
            <person name="Ryu S."/>
            <person name="Kim W."/>
        </authorList>
    </citation>
    <scope>NUCLEOTIDE SEQUENCE [LARGE SCALE GENOMIC DNA]</scope>
    <source>
        <tissue evidence="1">Muscle</tissue>
    </source>
</reference>
<accession>A0A5B7HA04</accession>
<comment type="caution">
    <text evidence="1">The sequence shown here is derived from an EMBL/GenBank/DDBJ whole genome shotgun (WGS) entry which is preliminary data.</text>
</comment>
<organism evidence="1 2">
    <name type="scientific">Portunus trituberculatus</name>
    <name type="common">Swimming crab</name>
    <name type="synonym">Neptunus trituberculatus</name>
    <dbReference type="NCBI Taxonomy" id="210409"/>
    <lineage>
        <taxon>Eukaryota</taxon>
        <taxon>Metazoa</taxon>
        <taxon>Ecdysozoa</taxon>
        <taxon>Arthropoda</taxon>
        <taxon>Crustacea</taxon>
        <taxon>Multicrustacea</taxon>
        <taxon>Malacostraca</taxon>
        <taxon>Eumalacostraca</taxon>
        <taxon>Eucarida</taxon>
        <taxon>Decapoda</taxon>
        <taxon>Pleocyemata</taxon>
        <taxon>Brachyura</taxon>
        <taxon>Eubrachyura</taxon>
        <taxon>Portunoidea</taxon>
        <taxon>Portunidae</taxon>
        <taxon>Portuninae</taxon>
        <taxon>Portunus</taxon>
    </lineage>
</organism>
<protein>
    <submittedName>
        <fullName evidence="1">Uncharacterized protein</fullName>
    </submittedName>
</protein>
<dbReference type="EMBL" id="VSRR010024321">
    <property type="protein sequence ID" value="MPC66127.1"/>
    <property type="molecule type" value="Genomic_DNA"/>
</dbReference>
<dbReference type="AlphaFoldDB" id="A0A5B7HA04"/>